<dbReference type="Proteomes" id="UP000260665">
    <property type="component" value="Unassembled WGS sequence"/>
</dbReference>
<comment type="caution">
    <text evidence="1">The sequence shown here is derived from an EMBL/GenBank/DDBJ whole genome shotgun (WGS) entry which is preliminary data.</text>
</comment>
<accession>A0A3E1RCU1</accession>
<proteinExistence type="predicted"/>
<dbReference type="Pfam" id="PF12086">
    <property type="entry name" value="DUF3563"/>
    <property type="match status" value="1"/>
</dbReference>
<organism evidence="1 2">
    <name type="scientific">Rhodoferax lacus</name>
    <dbReference type="NCBI Taxonomy" id="2184758"/>
    <lineage>
        <taxon>Bacteria</taxon>
        <taxon>Pseudomonadati</taxon>
        <taxon>Pseudomonadota</taxon>
        <taxon>Betaproteobacteria</taxon>
        <taxon>Burkholderiales</taxon>
        <taxon>Comamonadaceae</taxon>
        <taxon>Rhodoferax</taxon>
    </lineage>
</organism>
<sequence>MSHFVEFIKTLVPHFPSQQELDEQYLSESVDVYDVERRIFEIDHRGSQTEQQGIALGGALH</sequence>
<dbReference type="EMBL" id="QFZK01000004">
    <property type="protein sequence ID" value="RFO97187.1"/>
    <property type="molecule type" value="Genomic_DNA"/>
</dbReference>
<gene>
    <name evidence="1" type="ORF">DIC66_08585</name>
</gene>
<dbReference type="InterPro" id="IPR021946">
    <property type="entry name" value="DUF3563"/>
</dbReference>
<reference evidence="1 2" key="1">
    <citation type="submission" date="2018-05" db="EMBL/GenBank/DDBJ databases">
        <title>Rhodoferax soyangensis sp.nov., isolated from an oligotrophic freshwater lake.</title>
        <authorList>
            <person name="Park M."/>
        </authorList>
    </citation>
    <scope>NUCLEOTIDE SEQUENCE [LARGE SCALE GENOMIC DNA]</scope>
    <source>
        <strain evidence="1 2">IMCC26218</strain>
    </source>
</reference>
<evidence type="ECO:0000313" key="2">
    <source>
        <dbReference type="Proteomes" id="UP000260665"/>
    </source>
</evidence>
<protein>
    <submittedName>
        <fullName evidence="1">DUF3563 domain-containing protein</fullName>
    </submittedName>
</protein>
<keyword evidence="2" id="KW-1185">Reference proteome</keyword>
<name>A0A3E1RCU1_9BURK</name>
<dbReference type="AlphaFoldDB" id="A0A3E1RCU1"/>
<dbReference type="OrthoDB" id="9155777at2"/>
<evidence type="ECO:0000313" key="1">
    <source>
        <dbReference type="EMBL" id="RFO97187.1"/>
    </source>
</evidence>
<dbReference type="RefSeq" id="WP_117176125.1">
    <property type="nucleotide sequence ID" value="NZ_QFZK01000004.1"/>
</dbReference>